<comment type="caution">
    <text evidence="3">The sequence shown here is derived from an EMBL/GenBank/DDBJ whole genome shotgun (WGS) entry which is preliminary data.</text>
</comment>
<proteinExistence type="predicted"/>
<dbReference type="Pfam" id="PF13197">
    <property type="entry name" value="DUF4013"/>
    <property type="match status" value="1"/>
</dbReference>
<name>A0A0W1SHJ7_9EURY</name>
<feature type="transmembrane region" description="Helical" evidence="2">
    <location>
        <begin position="117"/>
        <end position="150"/>
    </location>
</feature>
<keyword evidence="2" id="KW-1133">Transmembrane helix</keyword>
<reference evidence="3 4" key="1">
    <citation type="submission" date="2015-12" db="EMBL/GenBank/DDBJ databases">
        <title>Haloferax profundi sp. nov. isolated from the Discovery deep brine-seawater interface in the Red Sea.</title>
        <authorList>
            <person name="Zhang G."/>
            <person name="Stingl U."/>
            <person name="Rashid M."/>
        </authorList>
    </citation>
    <scope>NUCLEOTIDE SEQUENCE [LARGE SCALE GENOMIC DNA]</scope>
    <source>
        <strain evidence="3 4">SB29</strain>
    </source>
</reference>
<keyword evidence="2" id="KW-0812">Transmembrane</keyword>
<evidence type="ECO:0000256" key="1">
    <source>
        <dbReference type="SAM" id="MobiDB-lite"/>
    </source>
</evidence>
<dbReference type="AlphaFoldDB" id="A0A0W1SHJ7"/>
<dbReference type="RefSeq" id="WP_058572567.1">
    <property type="nucleotide sequence ID" value="NZ_LOPV01000257.1"/>
</dbReference>
<accession>A0A0W1SHJ7</accession>
<feature type="transmembrane region" description="Helical" evidence="2">
    <location>
        <begin position="23"/>
        <end position="48"/>
    </location>
</feature>
<protein>
    <recommendedName>
        <fullName evidence="5">DUF4013 domain-containing protein</fullName>
    </recommendedName>
</protein>
<dbReference type="Proteomes" id="UP000053157">
    <property type="component" value="Unassembled WGS sequence"/>
</dbReference>
<keyword evidence="2" id="KW-0472">Membrane</keyword>
<feature type="transmembrane region" description="Helical" evidence="2">
    <location>
        <begin position="170"/>
        <end position="191"/>
    </location>
</feature>
<dbReference type="EMBL" id="LOPV01000257">
    <property type="protein sequence ID" value="KTG25588.1"/>
    <property type="molecule type" value="Genomic_DNA"/>
</dbReference>
<keyword evidence="4" id="KW-1185">Reference proteome</keyword>
<dbReference type="OrthoDB" id="293469at2157"/>
<feature type="region of interest" description="Disordered" evidence="1">
    <location>
        <begin position="225"/>
        <end position="244"/>
    </location>
</feature>
<evidence type="ECO:0000313" key="4">
    <source>
        <dbReference type="Proteomes" id="UP000053157"/>
    </source>
</evidence>
<evidence type="ECO:0000313" key="3">
    <source>
        <dbReference type="EMBL" id="KTG25588.1"/>
    </source>
</evidence>
<feature type="transmembrane region" description="Helical" evidence="2">
    <location>
        <begin position="197"/>
        <end position="218"/>
    </location>
</feature>
<organism evidence="3 4">
    <name type="scientific">Haloferax profundi</name>
    <dbReference type="NCBI Taxonomy" id="1544718"/>
    <lineage>
        <taxon>Archaea</taxon>
        <taxon>Methanobacteriati</taxon>
        <taxon>Methanobacteriota</taxon>
        <taxon>Stenosarchaea group</taxon>
        <taxon>Halobacteria</taxon>
        <taxon>Halobacteriales</taxon>
        <taxon>Haloferacaceae</taxon>
        <taxon>Haloferax</taxon>
    </lineage>
</organism>
<evidence type="ECO:0008006" key="5">
    <source>
        <dbReference type="Google" id="ProtNLM"/>
    </source>
</evidence>
<evidence type="ECO:0000256" key="2">
    <source>
        <dbReference type="SAM" id="Phobius"/>
    </source>
</evidence>
<sequence length="244" mass="24226">MDLSDLESAVALPFAADSSFDTVALGVLATLASFTTPLAGVLLAGYVARLVRAGGRDAPTLPAFDDVLGMAVEGTRLSVVLVALQLPAFAVAGAVLGSSSPPFTVFATVADPRTLQYLGLSAFDVVGLVAAGLATLAGTYVGAAATVALAHEQSIVAAVPVTRALVGDSAFVSVVSASALVVFGGRLLGFLVGTFPLAGVVLTAGVSFVTLVAAATLLGRGTNVASKRASRPPRESQRDAVGSA</sequence>
<dbReference type="InterPro" id="IPR025098">
    <property type="entry name" value="DUF4013"/>
</dbReference>
<feature type="transmembrane region" description="Helical" evidence="2">
    <location>
        <begin position="77"/>
        <end position="97"/>
    </location>
</feature>
<gene>
    <name evidence="3" type="ORF">AUR66_00920</name>
</gene>